<dbReference type="EMBL" id="QXFW01002036">
    <property type="protein sequence ID" value="KAE8982813.1"/>
    <property type="molecule type" value="Genomic_DNA"/>
</dbReference>
<dbReference type="EMBL" id="QXGC01001709">
    <property type="protein sequence ID" value="KAE9197514.1"/>
    <property type="molecule type" value="Genomic_DNA"/>
</dbReference>
<dbReference type="Proteomes" id="UP000476176">
    <property type="component" value="Unassembled WGS sequence"/>
</dbReference>
<evidence type="ECO:0000313" key="5">
    <source>
        <dbReference type="Proteomes" id="UP000460718"/>
    </source>
</evidence>
<sequence>MEKLSIMECERLTSDVMLRVVPVVSANVWESRVGGSPKLG</sequence>
<accession>A0A6A3XLN7</accession>
<dbReference type="Proteomes" id="UP000460718">
    <property type="component" value="Unassembled WGS sequence"/>
</dbReference>
<evidence type="ECO:0000313" key="1">
    <source>
        <dbReference type="EMBL" id="KAE8982813.1"/>
    </source>
</evidence>
<dbReference type="Proteomes" id="UP000440367">
    <property type="component" value="Unassembled WGS sequence"/>
</dbReference>
<reference evidence="3 4" key="1">
    <citation type="submission" date="2018-08" db="EMBL/GenBank/DDBJ databases">
        <title>Genomic investigation of the strawberry pathogen Phytophthora fragariae indicates pathogenicity is determined by transcriptional variation in three key races.</title>
        <authorList>
            <person name="Adams T.M."/>
            <person name="Armitage A.D."/>
            <person name="Sobczyk M.K."/>
            <person name="Bates H.J."/>
            <person name="Dunwell J.M."/>
            <person name="Nellist C.F."/>
            <person name="Harrison R.J."/>
        </authorList>
    </citation>
    <scope>NUCLEOTIDE SEQUENCE [LARGE SCALE GENOMIC DNA]</scope>
    <source>
        <strain evidence="3 4">BC-1</strain>
        <strain evidence="2 6">BC-23</strain>
        <strain evidence="1 5">SCRP245</strain>
    </source>
</reference>
<dbReference type="EMBL" id="QXGD01001567">
    <property type="protein sequence ID" value="KAE9203430.1"/>
    <property type="molecule type" value="Genomic_DNA"/>
</dbReference>
<organism evidence="3 4">
    <name type="scientific">Phytophthora fragariae</name>
    <dbReference type="NCBI Taxonomy" id="53985"/>
    <lineage>
        <taxon>Eukaryota</taxon>
        <taxon>Sar</taxon>
        <taxon>Stramenopiles</taxon>
        <taxon>Oomycota</taxon>
        <taxon>Peronosporomycetes</taxon>
        <taxon>Peronosporales</taxon>
        <taxon>Peronosporaceae</taxon>
        <taxon>Phytophthora</taxon>
    </lineage>
</organism>
<evidence type="ECO:0000313" key="4">
    <source>
        <dbReference type="Proteomes" id="UP000440367"/>
    </source>
</evidence>
<comment type="caution">
    <text evidence="3">The sequence shown here is derived from an EMBL/GenBank/DDBJ whole genome shotgun (WGS) entry which is preliminary data.</text>
</comment>
<name>A0A6A3XLN7_9STRA</name>
<proteinExistence type="predicted"/>
<evidence type="ECO:0000313" key="6">
    <source>
        <dbReference type="Proteomes" id="UP000476176"/>
    </source>
</evidence>
<protein>
    <submittedName>
        <fullName evidence="3">Uncharacterized protein</fullName>
    </submittedName>
</protein>
<dbReference type="AlphaFoldDB" id="A0A6A3XLN7"/>
<evidence type="ECO:0000313" key="2">
    <source>
        <dbReference type="EMBL" id="KAE9197514.1"/>
    </source>
</evidence>
<gene>
    <name evidence="3" type="ORF">PF002_g20932</name>
    <name evidence="2" type="ORF">PF004_g19804</name>
    <name evidence="1" type="ORF">PF011_g21453</name>
</gene>
<evidence type="ECO:0000313" key="3">
    <source>
        <dbReference type="EMBL" id="KAE9203430.1"/>
    </source>
</evidence>